<evidence type="ECO:0000256" key="6">
    <source>
        <dbReference type="ARBA" id="ARBA00022777"/>
    </source>
</evidence>
<dbReference type="SMART" id="SM00387">
    <property type="entry name" value="HATPase_c"/>
    <property type="match status" value="1"/>
</dbReference>
<dbReference type="GO" id="GO:0000155">
    <property type="term" value="F:phosphorelay sensor kinase activity"/>
    <property type="evidence" value="ECO:0007669"/>
    <property type="project" value="InterPro"/>
</dbReference>
<dbReference type="InterPro" id="IPR003661">
    <property type="entry name" value="HisK_dim/P_dom"/>
</dbReference>
<dbReference type="PROSITE" id="PS50109">
    <property type="entry name" value="HIS_KIN"/>
    <property type="match status" value="1"/>
</dbReference>
<dbReference type="PRINTS" id="PR00344">
    <property type="entry name" value="BCTRLSENSOR"/>
</dbReference>
<dbReference type="EMBL" id="AP024718">
    <property type="protein sequence ID" value="BCX88841.1"/>
    <property type="molecule type" value="Genomic_DNA"/>
</dbReference>
<keyword evidence="8" id="KW-1133">Transmembrane helix</keyword>
<proteinExistence type="predicted"/>
<feature type="domain" description="HAMP" evidence="10">
    <location>
        <begin position="200"/>
        <end position="252"/>
    </location>
</feature>
<dbReference type="GO" id="GO:0016036">
    <property type="term" value="P:cellular response to phosphate starvation"/>
    <property type="evidence" value="ECO:0007669"/>
    <property type="project" value="TreeGrafter"/>
</dbReference>
<dbReference type="PROSITE" id="PS50885">
    <property type="entry name" value="HAMP"/>
    <property type="match status" value="1"/>
</dbReference>
<dbReference type="PANTHER" id="PTHR45453:SF1">
    <property type="entry name" value="PHOSPHATE REGULON SENSOR PROTEIN PHOR"/>
    <property type="match status" value="1"/>
</dbReference>
<keyword evidence="8" id="KW-0472">Membrane</keyword>
<keyword evidence="7" id="KW-0902">Two-component regulatory system</keyword>
<dbReference type="Pfam" id="PF00672">
    <property type="entry name" value="HAMP"/>
    <property type="match status" value="1"/>
</dbReference>
<dbReference type="RefSeq" id="WP_286291033.1">
    <property type="nucleotide sequence ID" value="NZ_AP024718.1"/>
</dbReference>
<feature type="transmembrane region" description="Helical" evidence="8">
    <location>
        <begin position="12"/>
        <end position="35"/>
    </location>
</feature>
<evidence type="ECO:0000259" key="10">
    <source>
        <dbReference type="PROSITE" id="PS50885"/>
    </source>
</evidence>
<dbReference type="PANTHER" id="PTHR45453">
    <property type="entry name" value="PHOSPHATE REGULON SENSOR PROTEIN PHOR"/>
    <property type="match status" value="1"/>
</dbReference>
<keyword evidence="6 11" id="KW-0418">Kinase</keyword>
<keyword evidence="4" id="KW-0597">Phosphoprotein</keyword>
<dbReference type="InterPro" id="IPR050351">
    <property type="entry name" value="BphY/WalK/GraS-like"/>
</dbReference>
<comment type="subcellular location">
    <subcellularLocation>
        <location evidence="2">Membrane</location>
    </subcellularLocation>
</comment>
<dbReference type="InterPro" id="IPR003594">
    <property type="entry name" value="HATPase_dom"/>
</dbReference>
<dbReference type="InterPro" id="IPR036097">
    <property type="entry name" value="HisK_dim/P_sf"/>
</dbReference>
<dbReference type="SUPFAM" id="SSF55874">
    <property type="entry name" value="ATPase domain of HSP90 chaperone/DNA topoisomerase II/histidine kinase"/>
    <property type="match status" value="1"/>
</dbReference>
<dbReference type="Pfam" id="PF02518">
    <property type="entry name" value="HATPase_c"/>
    <property type="match status" value="1"/>
</dbReference>
<name>A0AAU9CAB0_9GAMM</name>
<evidence type="ECO:0000256" key="2">
    <source>
        <dbReference type="ARBA" id="ARBA00004370"/>
    </source>
</evidence>
<accession>A0AAU9CAB0</accession>
<evidence type="ECO:0000256" key="4">
    <source>
        <dbReference type="ARBA" id="ARBA00022553"/>
    </source>
</evidence>
<dbReference type="SMART" id="SM00304">
    <property type="entry name" value="HAMP"/>
    <property type="match status" value="1"/>
</dbReference>
<evidence type="ECO:0000256" key="7">
    <source>
        <dbReference type="ARBA" id="ARBA00023012"/>
    </source>
</evidence>
<dbReference type="GO" id="GO:0005886">
    <property type="term" value="C:plasma membrane"/>
    <property type="evidence" value="ECO:0007669"/>
    <property type="project" value="TreeGrafter"/>
</dbReference>
<keyword evidence="8" id="KW-0812">Transmembrane</keyword>
<organism evidence="11 12">
    <name type="scientific">Methylomarinovum tepidoasis</name>
    <dbReference type="NCBI Taxonomy" id="2840183"/>
    <lineage>
        <taxon>Bacteria</taxon>
        <taxon>Pseudomonadati</taxon>
        <taxon>Pseudomonadota</taxon>
        <taxon>Gammaproteobacteria</taxon>
        <taxon>Methylococcales</taxon>
        <taxon>Methylothermaceae</taxon>
        <taxon>Methylomarinovum</taxon>
    </lineage>
</organism>
<evidence type="ECO:0000259" key="9">
    <source>
        <dbReference type="PROSITE" id="PS50109"/>
    </source>
</evidence>
<dbReference type="Proteomes" id="UP001321450">
    <property type="component" value="Chromosome"/>
</dbReference>
<evidence type="ECO:0000256" key="3">
    <source>
        <dbReference type="ARBA" id="ARBA00012438"/>
    </source>
</evidence>
<dbReference type="Gene3D" id="1.10.287.130">
    <property type="match status" value="1"/>
</dbReference>
<dbReference type="Gene3D" id="3.30.565.10">
    <property type="entry name" value="Histidine kinase-like ATPase, C-terminal domain"/>
    <property type="match status" value="1"/>
</dbReference>
<evidence type="ECO:0000256" key="1">
    <source>
        <dbReference type="ARBA" id="ARBA00000085"/>
    </source>
</evidence>
<dbReference type="SUPFAM" id="SSF47384">
    <property type="entry name" value="Homodimeric domain of signal transducing histidine kinase"/>
    <property type="match status" value="1"/>
</dbReference>
<protein>
    <recommendedName>
        <fullName evidence="3">histidine kinase</fullName>
        <ecNumber evidence="3">2.7.13.3</ecNumber>
    </recommendedName>
</protein>
<sequence>MKRLCFPSLSILLLVSFILVLAPLILALGSALYSLEQLTGESQRMVYQAVSLTQASRMLLEHLTAMERSAKQALILEDVALFERYRNLRQTFVSELQSLAKMATGEPELRRLLHRLEGDEFDLYAQLSDPELDHRTKLAVADQFGQLRRLAERIWELSIQLVGHCLQRLEERSRQARRQTMRHLVILLPVVLGLVAVFIYLITRPMRQLDAAIRKLGDRDFDQPIVVQGSRDLESLGQRLDWLRLRLRMLEAEKRRFMRNVSHELKTPLANVHEGAELLADRVVGDLNTEQEEIVRIIGVNAGRLYRMIEDLIRYGQLQNTEIVQKPQQVDLRRLVEDVLEDYQVRLKGNEIQVRKQLQACQLFGFAEQLRLMIDNLLSNAVKYSPRGGQIELMLQRCKENVIFEIRDQGPGIPPEERERVFDALYQGRLGKRMGIEGTGLGLSIVNECAMIHRGRVEIVDVKGWGACLRVTLPVDGVRI</sequence>
<keyword evidence="5 11" id="KW-0808">Transferase</keyword>
<feature type="transmembrane region" description="Helical" evidence="8">
    <location>
        <begin position="184"/>
        <end position="202"/>
    </location>
</feature>
<dbReference type="GO" id="GO:0004721">
    <property type="term" value="F:phosphoprotein phosphatase activity"/>
    <property type="evidence" value="ECO:0007669"/>
    <property type="project" value="TreeGrafter"/>
</dbReference>
<dbReference type="Gene3D" id="6.10.340.10">
    <property type="match status" value="1"/>
</dbReference>
<dbReference type="EC" id="2.7.13.3" evidence="3"/>
<dbReference type="Pfam" id="PF00512">
    <property type="entry name" value="HisKA"/>
    <property type="match status" value="1"/>
</dbReference>
<evidence type="ECO:0000256" key="5">
    <source>
        <dbReference type="ARBA" id="ARBA00022679"/>
    </source>
</evidence>
<dbReference type="InterPro" id="IPR005467">
    <property type="entry name" value="His_kinase_dom"/>
</dbReference>
<evidence type="ECO:0000313" key="11">
    <source>
        <dbReference type="EMBL" id="BCX88841.1"/>
    </source>
</evidence>
<dbReference type="AlphaFoldDB" id="A0AAU9CAB0"/>
<dbReference type="SMART" id="SM00388">
    <property type="entry name" value="HisKA"/>
    <property type="match status" value="1"/>
</dbReference>
<dbReference type="InterPro" id="IPR003660">
    <property type="entry name" value="HAMP_dom"/>
</dbReference>
<evidence type="ECO:0000256" key="8">
    <source>
        <dbReference type="SAM" id="Phobius"/>
    </source>
</evidence>
<reference evidence="12" key="1">
    <citation type="journal article" date="2024" name="Int. J. Syst. Evol. Microbiol.">
        <title>Methylomarinovum tepidoasis sp. nov., a moderately thermophilic methanotroph of the family Methylothermaceae isolated from a deep-sea hydrothermal field.</title>
        <authorList>
            <person name="Hirayama H."/>
            <person name="Takaki Y."/>
            <person name="Abe M."/>
            <person name="Miyazaki M."/>
            <person name="Uematsu K."/>
            <person name="Matsui Y."/>
            <person name="Takai K."/>
        </authorList>
    </citation>
    <scope>NUCLEOTIDE SEQUENCE [LARGE SCALE GENOMIC DNA]</scope>
    <source>
        <strain evidence="12">IN45</strain>
    </source>
</reference>
<evidence type="ECO:0000313" key="12">
    <source>
        <dbReference type="Proteomes" id="UP001321450"/>
    </source>
</evidence>
<dbReference type="KEGG" id="meiy:MIN45_P1211"/>
<dbReference type="InterPro" id="IPR004358">
    <property type="entry name" value="Sig_transdc_His_kin-like_C"/>
</dbReference>
<dbReference type="InterPro" id="IPR036890">
    <property type="entry name" value="HATPase_C_sf"/>
</dbReference>
<comment type="catalytic activity">
    <reaction evidence="1">
        <text>ATP + protein L-histidine = ADP + protein N-phospho-L-histidine.</text>
        <dbReference type="EC" id="2.7.13.3"/>
    </reaction>
</comment>
<dbReference type="CDD" id="cd00082">
    <property type="entry name" value="HisKA"/>
    <property type="match status" value="1"/>
</dbReference>
<feature type="domain" description="Histidine kinase" evidence="9">
    <location>
        <begin position="260"/>
        <end position="477"/>
    </location>
</feature>
<keyword evidence="12" id="KW-1185">Reference proteome</keyword>
<gene>
    <name evidence="11" type="ORF">MIN45_P1211</name>
</gene>